<keyword evidence="4" id="KW-1185">Reference proteome</keyword>
<gene>
    <name evidence="3" type="ORF">EYF80_033739</name>
</gene>
<feature type="compositionally biased region" description="Basic and acidic residues" evidence="1">
    <location>
        <begin position="338"/>
        <end position="348"/>
    </location>
</feature>
<feature type="region of interest" description="Disordered" evidence="1">
    <location>
        <begin position="194"/>
        <end position="216"/>
    </location>
</feature>
<protein>
    <submittedName>
        <fullName evidence="3">Uncharacterized protein</fullName>
    </submittedName>
</protein>
<feature type="transmembrane region" description="Helical" evidence="2">
    <location>
        <begin position="26"/>
        <end position="44"/>
    </location>
</feature>
<keyword evidence="2" id="KW-0812">Transmembrane</keyword>
<feature type="compositionally biased region" description="Polar residues" evidence="1">
    <location>
        <begin position="326"/>
        <end position="337"/>
    </location>
</feature>
<name>A0A4Z2GTA6_9TELE</name>
<evidence type="ECO:0000256" key="1">
    <source>
        <dbReference type="SAM" id="MobiDB-lite"/>
    </source>
</evidence>
<proteinExistence type="predicted"/>
<keyword evidence="2" id="KW-1133">Transmembrane helix</keyword>
<organism evidence="3 4">
    <name type="scientific">Liparis tanakae</name>
    <name type="common">Tanaka's snailfish</name>
    <dbReference type="NCBI Taxonomy" id="230148"/>
    <lineage>
        <taxon>Eukaryota</taxon>
        <taxon>Metazoa</taxon>
        <taxon>Chordata</taxon>
        <taxon>Craniata</taxon>
        <taxon>Vertebrata</taxon>
        <taxon>Euteleostomi</taxon>
        <taxon>Actinopterygii</taxon>
        <taxon>Neopterygii</taxon>
        <taxon>Teleostei</taxon>
        <taxon>Neoteleostei</taxon>
        <taxon>Acanthomorphata</taxon>
        <taxon>Eupercaria</taxon>
        <taxon>Perciformes</taxon>
        <taxon>Cottioidei</taxon>
        <taxon>Cottales</taxon>
        <taxon>Liparidae</taxon>
        <taxon>Liparis</taxon>
    </lineage>
</organism>
<reference evidence="3 4" key="1">
    <citation type="submission" date="2019-03" db="EMBL/GenBank/DDBJ databases">
        <title>First draft genome of Liparis tanakae, snailfish: a comprehensive survey of snailfish specific genes.</title>
        <authorList>
            <person name="Kim W."/>
            <person name="Song I."/>
            <person name="Jeong J.-H."/>
            <person name="Kim D."/>
            <person name="Kim S."/>
            <person name="Ryu S."/>
            <person name="Song J.Y."/>
            <person name="Lee S.K."/>
        </authorList>
    </citation>
    <scope>NUCLEOTIDE SEQUENCE [LARGE SCALE GENOMIC DNA]</scope>
    <source>
        <tissue evidence="3">Muscle</tissue>
    </source>
</reference>
<evidence type="ECO:0000313" key="4">
    <source>
        <dbReference type="Proteomes" id="UP000314294"/>
    </source>
</evidence>
<feature type="compositionally biased region" description="Low complexity" evidence="1">
    <location>
        <begin position="295"/>
        <end position="305"/>
    </location>
</feature>
<dbReference type="EMBL" id="SRLO01000438">
    <property type="protein sequence ID" value="TNN56023.1"/>
    <property type="molecule type" value="Genomic_DNA"/>
</dbReference>
<comment type="caution">
    <text evidence="3">The sequence shown here is derived from an EMBL/GenBank/DDBJ whole genome shotgun (WGS) entry which is preliminary data.</text>
</comment>
<feature type="region of interest" description="Disordered" evidence="1">
    <location>
        <begin position="295"/>
        <end position="350"/>
    </location>
</feature>
<evidence type="ECO:0000256" key="2">
    <source>
        <dbReference type="SAM" id="Phobius"/>
    </source>
</evidence>
<sequence length="366" mass="40399">MGWISLVKTTGRLRCSSAMSRFRFSFQLYLGCTMIWLMATIFSVPRSNLEQRPRTRMSSAVKFLFQGGYRMQWAAVRGLKKVLRAGLRTERPSVPELRNSWARESSGTDGGGVTREVAVVHGQVPGHLHVAPGPLRVVVRVAALVPRQADLGDEVLVLAEALDLRRGPAQAAVTPQSDLQLAHVVQARVGQALARRGSGRRRGGRNKGLTFRDRRGQSRTGWDRSLWDLALTSGYLPHVGTVQASFWTVGSLVKHHGPSGRRSGFRQKFSCRALFGSEALNSLGHTGGRQAAVQQNQQQDGGWSQSRHLHGLPNRITLEPQDLRTRTSGPQNQNLRTTEPEPQDHRTLGPEQSPLQCVCCESLRGC</sequence>
<dbReference type="Proteomes" id="UP000314294">
    <property type="component" value="Unassembled WGS sequence"/>
</dbReference>
<keyword evidence="2" id="KW-0472">Membrane</keyword>
<accession>A0A4Z2GTA6</accession>
<evidence type="ECO:0000313" key="3">
    <source>
        <dbReference type="EMBL" id="TNN56023.1"/>
    </source>
</evidence>
<dbReference type="AlphaFoldDB" id="A0A4Z2GTA6"/>